<keyword evidence="3" id="KW-1185">Reference proteome</keyword>
<feature type="domain" description="N-acetyltransferase" evidence="1">
    <location>
        <begin position="6"/>
        <end position="173"/>
    </location>
</feature>
<evidence type="ECO:0000313" key="3">
    <source>
        <dbReference type="Proteomes" id="UP000190328"/>
    </source>
</evidence>
<dbReference type="SUPFAM" id="SSF55729">
    <property type="entry name" value="Acyl-CoA N-acyltransferases (Nat)"/>
    <property type="match status" value="1"/>
</dbReference>
<dbReference type="RefSeq" id="WP_078807674.1">
    <property type="nucleotide sequence ID" value="NZ_FUXI01000020.1"/>
</dbReference>
<organism evidence="2 3">
    <name type="scientific">Pilibacter termitis</name>
    <dbReference type="NCBI Taxonomy" id="263852"/>
    <lineage>
        <taxon>Bacteria</taxon>
        <taxon>Bacillati</taxon>
        <taxon>Bacillota</taxon>
        <taxon>Bacilli</taxon>
        <taxon>Lactobacillales</taxon>
        <taxon>Enterococcaceae</taxon>
        <taxon>Pilibacter</taxon>
    </lineage>
</organism>
<evidence type="ECO:0000313" key="2">
    <source>
        <dbReference type="EMBL" id="SJZ88978.1"/>
    </source>
</evidence>
<dbReference type="InterPro" id="IPR000182">
    <property type="entry name" value="GNAT_dom"/>
</dbReference>
<dbReference type="Gene3D" id="3.40.630.30">
    <property type="match status" value="1"/>
</dbReference>
<dbReference type="PROSITE" id="PS51186">
    <property type="entry name" value="GNAT"/>
    <property type="match status" value="1"/>
</dbReference>
<dbReference type="Proteomes" id="UP000190328">
    <property type="component" value="Unassembled WGS sequence"/>
</dbReference>
<gene>
    <name evidence="2" type="ORF">SAMN02745116_01740</name>
</gene>
<evidence type="ECO:0000259" key="1">
    <source>
        <dbReference type="PROSITE" id="PS51186"/>
    </source>
</evidence>
<dbReference type="InterPro" id="IPR016181">
    <property type="entry name" value="Acyl_CoA_acyltransferase"/>
</dbReference>
<dbReference type="CDD" id="cd04301">
    <property type="entry name" value="NAT_SF"/>
    <property type="match status" value="1"/>
</dbReference>
<name>A0A1T4PDU8_9ENTE</name>
<sequence length="174" mass="19785">MTEVSINIREAVPEDAEELLKTLNQIRQETDFLTMDETDMAISIEEEMEHLARIYDSENNVLLLALDGEKIAGTISVHADSHKRIRHIGEIGISILKDYWGMGLGRTLMQEGILWSEESGVIKRLQLTVQERNARAVHLYHSLGFQTEVIMERGAVDKEGNFLRVHLMSKLIGE</sequence>
<dbReference type="PANTHER" id="PTHR43415">
    <property type="entry name" value="SPERMIDINE N(1)-ACETYLTRANSFERASE"/>
    <property type="match status" value="1"/>
</dbReference>
<dbReference type="OrthoDB" id="948250at2"/>
<dbReference type="EMBL" id="FUXI01000020">
    <property type="protein sequence ID" value="SJZ88978.1"/>
    <property type="molecule type" value="Genomic_DNA"/>
</dbReference>
<dbReference type="AlphaFoldDB" id="A0A1T4PDU8"/>
<dbReference type="PANTHER" id="PTHR43415:SF3">
    <property type="entry name" value="GNAT-FAMILY ACETYLTRANSFERASE"/>
    <property type="match status" value="1"/>
</dbReference>
<dbReference type="STRING" id="263852.SAMN02745116_01740"/>
<reference evidence="2 3" key="1">
    <citation type="submission" date="2017-02" db="EMBL/GenBank/DDBJ databases">
        <authorList>
            <person name="Peterson S.W."/>
        </authorList>
    </citation>
    <scope>NUCLEOTIDE SEQUENCE [LARGE SCALE GENOMIC DNA]</scope>
    <source>
        <strain evidence="2 3">ATCC BAA-1030</strain>
    </source>
</reference>
<dbReference type="GO" id="GO:0016747">
    <property type="term" value="F:acyltransferase activity, transferring groups other than amino-acyl groups"/>
    <property type="evidence" value="ECO:0007669"/>
    <property type="project" value="InterPro"/>
</dbReference>
<keyword evidence="2" id="KW-0808">Transferase</keyword>
<accession>A0A1T4PDU8</accession>
<dbReference type="Pfam" id="PF00583">
    <property type="entry name" value="Acetyltransf_1"/>
    <property type="match status" value="1"/>
</dbReference>
<protein>
    <submittedName>
        <fullName evidence="2">Protein N-acetyltransferase, RimJ/RimL family</fullName>
    </submittedName>
</protein>
<proteinExistence type="predicted"/>